<gene>
    <name evidence="2" type="ORF">GmarT_39470</name>
</gene>
<evidence type="ECO:0000259" key="1">
    <source>
        <dbReference type="Pfam" id="PF12804"/>
    </source>
</evidence>
<reference evidence="2 3" key="1">
    <citation type="submission" date="2019-08" db="EMBL/GenBank/DDBJ databases">
        <title>Deep-cultivation of Planctomycetes and their phenomic and genomic characterization uncovers novel biology.</title>
        <authorList>
            <person name="Wiegand S."/>
            <person name="Jogler M."/>
            <person name="Boedeker C."/>
            <person name="Pinto D."/>
            <person name="Vollmers J."/>
            <person name="Rivas-Marin E."/>
            <person name="Kohn T."/>
            <person name="Peeters S.H."/>
            <person name="Heuer A."/>
            <person name="Rast P."/>
            <person name="Oberbeckmann S."/>
            <person name="Bunk B."/>
            <person name="Jeske O."/>
            <person name="Meyerdierks A."/>
            <person name="Storesund J.E."/>
            <person name="Kallscheuer N."/>
            <person name="Luecker S."/>
            <person name="Lage O.M."/>
            <person name="Pohl T."/>
            <person name="Merkel B.J."/>
            <person name="Hornburger P."/>
            <person name="Mueller R.-W."/>
            <person name="Bruemmer F."/>
            <person name="Labrenz M."/>
            <person name="Spormann A.M."/>
            <person name="Op den Camp H."/>
            <person name="Overmann J."/>
            <person name="Amann R."/>
            <person name="Jetten M.S.M."/>
            <person name="Mascher T."/>
            <person name="Medema M.H."/>
            <person name="Devos D.P."/>
            <person name="Kaster A.-K."/>
            <person name="Ovreas L."/>
            <person name="Rohde M."/>
            <person name="Galperin M.Y."/>
            <person name="Jogler C."/>
        </authorList>
    </citation>
    <scope>NUCLEOTIDE SEQUENCE [LARGE SCALE GENOMIC DNA]</scope>
    <source>
        <strain evidence="2 3">DSM 8797</strain>
    </source>
</reference>
<dbReference type="CDD" id="cd04182">
    <property type="entry name" value="GT_2_like_f"/>
    <property type="match status" value="1"/>
</dbReference>
<dbReference type="SUPFAM" id="SSF53448">
    <property type="entry name" value="Nucleotide-diphospho-sugar transferases"/>
    <property type="match status" value="1"/>
</dbReference>
<dbReference type="PANTHER" id="PTHR43777:SF1">
    <property type="entry name" value="MOLYBDENUM COFACTOR CYTIDYLYLTRANSFERASE"/>
    <property type="match status" value="1"/>
</dbReference>
<evidence type="ECO:0000313" key="3">
    <source>
        <dbReference type="Proteomes" id="UP000322887"/>
    </source>
</evidence>
<dbReference type="RefSeq" id="WP_157159008.1">
    <property type="nucleotide sequence ID" value="NZ_CP042910.1"/>
</dbReference>
<dbReference type="InterPro" id="IPR029044">
    <property type="entry name" value="Nucleotide-diphossugar_trans"/>
</dbReference>
<organism evidence="2 3">
    <name type="scientific">Gimesia maris</name>
    <dbReference type="NCBI Taxonomy" id="122"/>
    <lineage>
        <taxon>Bacteria</taxon>
        <taxon>Pseudomonadati</taxon>
        <taxon>Planctomycetota</taxon>
        <taxon>Planctomycetia</taxon>
        <taxon>Planctomycetales</taxon>
        <taxon>Planctomycetaceae</taxon>
        <taxon>Gimesia</taxon>
    </lineage>
</organism>
<dbReference type="InterPro" id="IPR025877">
    <property type="entry name" value="MobA-like_NTP_Trfase"/>
</dbReference>
<name>A0ABX5YR02_9PLAN</name>
<dbReference type="PANTHER" id="PTHR43777">
    <property type="entry name" value="MOLYBDENUM COFACTOR CYTIDYLYLTRANSFERASE"/>
    <property type="match status" value="1"/>
</dbReference>
<accession>A0ABX5YR02</accession>
<keyword evidence="3" id="KW-1185">Reference proteome</keyword>
<dbReference type="Proteomes" id="UP000322887">
    <property type="component" value="Chromosome"/>
</dbReference>
<sequence>MTTRRLFAIVPAAGRSRRMGTHKLLLRLGTETVIQRLVRGLSGERITKTVIVARRDDERFKNHLADLQVDLLQPETDPPDMKSSVQYALRHIEAHYRPADDEGWLLIPADHPVLEPSVIDELCQAWEHCPAAVMIPTYQNRKGHPTFFRWSLAGEIFKLPVEQGINALWQSRDLVPHLQECNVPEILVDLDTPADFDALKKKYHTQIEND</sequence>
<dbReference type="Pfam" id="PF12804">
    <property type="entry name" value="NTP_transf_3"/>
    <property type="match status" value="1"/>
</dbReference>
<dbReference type="GeneID" id="98648439"/>
<dbReference type="EMBL" id="CP042910">
    <property type="protein sequence ID" value="QEG18062.1"/>
    <property type="molecule type" value="Genomic_DNA"/>
</dbReference>
<feature type="domain" description="MobA-like NTP transferase" evidence="1">
    <location>
        <begin position="8"/>
        <end position="171"/>
    </location>
</feature>
<proteinExistence type="predicted"/>
<protein>
    <submittedName>
        <fullName evidence="2">Molybdopterin-guanine dinucleotide biosynthesis protein MobA</fullName>
    </submittedName>
</protein>
<evidence type="ECO:0000313" key="2">
    <source>
        <dbReference type="EMBL" id="QEG18062.1"/>
    </source>
</evidence>
<dbReference type="Gene3D" id="3.90.550.10">
    <property type="entry name" value="Spore Coat Polysaccharide Biosynthesis Protein SpsA, Chain A"/>
    <property type="match status" value="1"/>
</dbReference>